<dbReference type="EMBL" id="JALDAY010000015">
    <property type="protein sequence ID" value="MCI3277610.1"/>
    <property type="molecule type" value="Genomic_DNA"/>
</dbReference>
<organism evidence="2 3">
    <name type="scientific">Streptomyces cylindrosporus</name>
    <dbReference type="NCBI Taxonomy" id="2927583"/>
    <lineage>
        <taxon>Bacteria</taxon>
        <taxon>Bacillati</taxon>
        <taxon>Actinomycetota</taxon>
        <taxon>Actinomycetes</taxon>
        <taxon>Kitasatosporales</taxon>
        <taxon>Streptomycetaceae</taxon>
        <taxon>Streptomyces</taxon>
    </lineage>
</organism>
<comment type="caution">
    <text evidence="2">The sequence shown here is derived from an EMBL/GenBank/DDBJ whole genome shotgun (WGS) entry which is preliminary data.</text>
</comment>
<name>A0ABS9YK26_9ACTN</name>
<dbReference type="InterPro" id="IPR009057">
    <property type="entry name" value="Homeodomain-like_sf"/>
</dbReference>
<gene>
    <name evidence="2" type="ORF">MQP27_41730</name>
</gene>
<accession>A0ABS9YK26</accession>
<reference evidence="2" key="1">
    <citation type="submission" date="2022-03" db="EMBL/GenBank/DDBJ databases">
        <title>Streptomyces 7R015 and 7R016 isolated from Barleria lupulina in Thailand.</title>
        <authorList>
            <person name="Kanchanasin P."/>
            <person name="Phongsopitanun W."/>
            <person name="Tanasupawat S."/>
        </authorList>
    </citation>
    <scope>NUCLEOTIDE SEQUENCE</scope>
    <source>
        <strain evidence="2">7R015</strain>
    </source>
</reference>
<proteinExistence type="predicted"/>
<dbReference type="InterPro" id="IPR036388">
    <property type="entry name" value="WH-like_DNA-bd_sf"/>
</dbReference>
<dbReference type="RefSeq" id="WP_242775446.1">
    <property type="nucleotide sequence ID" value="NZ_JALDAY010000015.1"/>
</dbReference>
<dbReference type="Gene3D" id="1.10.10.10">
    <property type="entry name" value="Winged helix-like DNA-binding domain superfamily/Winged helix DNA-binding domain"/>
    <property type="match status" value="1"/>
</dbReference>
<dbReference type="Pfam" id="PF13384">
    <property type="entry name" value="HTH_23"/>
    <property type="match status" value="1"/>
</dbReference>
<feature type="region of interest" description="Disordered" evidence="1">
    <location>
        <begin position="81"/>
        <end position="106"/>
    </location>
</feature>
<keyword evidence="3" id="KW-1185">Reference proteome</keyword>
<dbReference type="SUPFAM" id="SSF46689">
    <property type="entry name" value="Homeodomain-like"/>
    <property type="match status" value="1"/>
</dbReference>
<evidence type="ECO:0000313" key="3">
    <source>
        <dbReference type="Proteomes" id="UP001165269"/>
    </source>
</evidence>
<dbReference type="Proteomes" id="UP001165269">
    <property type="component" value="Unassembled WGS sequence"/>
</dbReference>
<protein>
    <submittedName>
        <fullName evidence="2">Helix-turn-helix domain-containing protein</fullName>
    </submittedName>
</protein>
<sequence length="106" mass="11753">MSHDEEVLWVSEALNAVEAIPDPEERVRAMSEVMAEQVRRNKEWSKERQAMVFKLKGEGVSIRKIAERVGTSPSTIQDILRGYGGSGKHRPAAKPESTPAPGPDQE</sequence>
<evidence type="ECO:0000256" key="1">
    <source>
        <dbReference type="SAM" id="MobiDB-lite"/>
    </source>
</evidence>
<evidence type="ECO:0000313" key="2">
    <source>
        <dbReference type="EMBL" id="MCI3277610.1"/>
    </source>
</evidence>